<dbReference type="KEGG" id="pcat:Pcatena_11620"/>
<keyword evidence="3 6" id="KW-0732">Signal</keyword>
<dbReference type="GO" id="GO:0030313">
    <property type="term" value="C:cell envelope"/>
    <property type="evidence" value="ECO:0007669"/>
    <property type="project" value="UniProtKB-SubCell"/>
</dbReference>
<evidence type="ECO:0000313" key="9">
    <source>
        <dbReference type="Proteomes" id="UP000273154"/>
    </source>
</evidence>
<evidence type="ECO:0000256" key="1">
    <source>
        <dbReference type="ARBA" id="ARBA00004196"/>
    </source>
</evidence>
<evidence type="ECO:0000313" key="8">
    <source>
        <dbReference type="EMBL" id="BBH50575.1"/>
    </source>
</evidence>
<sequence>MTRNKTLGRCGVALLSAAAAVSLAGCSNPVSALQQTFGTPSVAEARAKQAAAVQPQLSAPTIIKGGTLTVGLDTSASAPRCLTSHDGSMQGYDIDMACAVADELGLQVEFVSVSNASQALGQTCDVVMGASASSTGGVTVVGAYAEDAVGFFHKGSEQVAAKEDLVGKTIGVQDGSASQQLLKRSDLEARQESFENLNDAFDALEQGIVDYVLCDAFSGAYLQAGYGDIAFCGSLNVPQSVGVGVAATNTELQSAVKAAVDKVTSDGVSDVVRSRWLGGLTPLGDASQVSGIEVSAGTVEGATSDTTEVEGAASGVQDGSTAGTNAADIAG</sequence>
<dbReference type="PROSITE" id="PS51257">
    <property type="entry name" value="PROKAR_LIPOPROTEIN"/>
    <property type="match status" value="1"/>
</dbReference>
<feature type="region of interest" description="Disordered" evidence="5">
    <location>
        <begin position="301"/>
        <end position="331"/>
    </location>
</feature>
<feature type="signal peptide" evidence="6">
    <location>
        <begin position="1"/>
        <end position="32"/>
    </location>
</feature>
<dbReference type="EMBL" id="AP019367">
    <property type="protein sequence ID" value="BBH50575.1"/>
    <property type="molecule type" value="Genomic_DNA"/>
</dbReference>
<dbReference type="SUPFAM" id="SSF53850">
    <property type="entry name" value="Periplasmic binding protein-like II"/>
    <property type="match status" value="1"/>
</dbReference>
<dbReference type="PANTHER" id="PTHR35936">
    <property type="entry name" value="MEMBRANE-BOUND LYTIC MUREIN TRANSGLYCOSYLASE F"/>
    <property type="match status" value="1"/>
</dbReference>
<dbReference type="GeneID" id="88849301"/>
<proteinExistence type="inferred from homology"/>
<keyword evidence="9" id="KW-1185">Reference proteome</keyword>
<dbReference type="InterPro" id="IPR018313">
    <property type="entry name" value="SBP_3_CS"/>
</dbReference>
<evidence type="ECO:0000259" key="7">
    <source>
        <dbReference type="SMART" id="SM00062"/>
    </source>
</evidence>
<evidence type="ECO:0000256" key="6">
    <source>
        <dbReference type="SAM" id="SignalP"/>
    </source>
</evidence>
<evidence type="ECO:0000256" key="5">
    <source>
        <dbReference type="SAM" id="MobiDB-lite"/>
    </source>
</evidence>
<feature type="chain" id="PRO_5018212604" description="Solute-binding protein family 3/N-terminal domain-containing protein" evidence="6">
    <location>
        <begin position="33"/>
        <end position="331"/>
    </location>
</feature>
<dbReference type="InterPro" id="IPR001638">
    <property type="entry name" value="Solute-binding_3/MltF_N"/>
</dbReference>
<comment type="similarity">
    <text evidence="2 4">Belongs to the bacterial solute-binding protein 3 family.</text>
</comment>
<evidence type="ECO:0000256" key="4">
    <source>
        <dbReference type="RuleBase" id="RU003744"/>
    </source>
</evidence>
<dbReference type="RefSeq" id="WP_126422510.1">
    <property type="nucleotide sequence ID" value="NZ_AP019367.1"/>
</dbReference>
<comment type="subcellular location">
    <subcellularLocation>
        <location evidence="1">Cell envelope</location>
    </subcellularLocation>
</comment>
<feature type="domain" description="Solute-binding protein family 3/N-terminal" evidence="7">
    <location>
        <begin position="67"/>
        <end position="280"/>
    </location>
</feature>
<name>A0A3G9KAY0_9ACTN</name>
<dbReference type="AlphaFoldDB" id="A0A3G9KAY0"/>
<dbReference type="Pfam" id="PF00497">
    <property type="entry name" value="SBP_bac_3"/>
    <property type="match status" value="1"/>
</dbReference>
<dbReference type="PANTHER" id="PTHR35936:SF17">
    <property type="entry name" value="ARGININE-BINDING EXTRACELLULAR PROTEIN ARTP"/>
    <property type="match status" value="1"/>
</dbReference>
<dbReference type="PROSITE" id="PS01039">
    <property type="entry name" value="SBP_BACTERIAL_3"/>
    <property type="match status" value="1"/>
</dbReference>
<dbReference type="Proteomes" id="UP000273154">
    <property type="component" value="Chromosome"/>
</dbReference>
<reference evidence="9" key="1">
    <citation type="submission" date="2018-11" db="EMBL/GenBank/DDBJ databases">
        <title>Comparative genomics of Parolsenella catena and Libanicoccus massiliensis: Reclassification of Libanicoccus massiliensis as Parolsenella massiliensis comb. nov.</title>
        <authorList>
            <person name="Sakamoto M."/>
            <person name="Ikeyama N."/>
            <person name="Murakami T."/>
            <person name="Mori H."/>
            <person name="Yuki M."/>
            <person name="Ohkuma M."/>
        </authorList>
    </citation>
    <scope>NUCLEOTIDE SEQUENCE [LARGE SCALE GENOMIC DNA]</scope>
    <source>
        <strain evidence="9">JCM 31932</strain>
    </source>
</reference>
<organism evidence="8 9">
    <name type="scientific">Parolsenella catena</name>
    <dbReference type="NCBI Taxonomy" id="2003188"/>
    <lineage>
        <taxon>Bacteria</taxon>
        <taxon>Bacillati</taxon>
        <taxon>Actinomycetota</taxon>
        <taxon>Coriobacteriia</taxon>
        <taxon>Coriobacteriales</taxon>
        <taxon>Atopobiaceae</taxon>
        <taxon>Parolsenella</taxon>
    </lineage>
</organism>
<evidence type="ECO:0000256" key="3">
    <source>
        <dbReference type="ARBA" id="ARBA00022729"/>
    </source>
</evidence>
<protein>
    <recommendedName>
        <fullName evidence="7">Solute-binding protein family 3/N-terminal domain-containing protein</fullName>
    </recommendedName>
</protein>
<evidence type="ECO:0000256" key="2">
    <source>
        <dbReference type="ARBA" id="ARBA00010333"/>
    </source>
</evidence>
<dbReference type="Gene3D" id="3.40.190.10">
    <property type="entry name" value="Periplasmic binding protein-like II"/>
    <property type="match status" value="2"/>
</dbReference>
<gene>
    <name evidence="8" type="ORF">Pcatena_11620</name>
</gene>
<dbReference type="OrthoDB" id="3181937at2"/>
<dbReference type="SMART" id="SM00062">
    <property type="entry name" value="PBPb"/>
    <property type="match status" value="1"/>
</dbReference>
<accession>A0A3G9KAY0</accession>